<feature type="binding site" evidence="4">
    <location>
        <position position="255"/>
    </location>
    <ligand>
        <name>S-adenosyl-L-methionine</name>
        <dbReference type="ChEBI" id="CHEBI:59789"/>
    </ligand>
</feature>
<dbReference type="Proteomes" id="UP000326554">
    <property type="component" value="Unassembled WGS sequence"/>
</dbReference>
<dbReference type="InterPro" id="IPR029063">
    <property type="entry name" value="SAM-dependent_MTases_sf"/>
</dbReference>
<protein>
    <submittedName>
        <fullName evidence="5">Class I SAM-dependent RNA methyltransferase</fullName>
    </submittedName>
</protein>
<keyword evidence="1 4" id="KW-0489">Methyltransferase</keyword>
<dbReference type="PROSITE" id="PS51687">
    <property type="entry name" value="SAM_MT_RNA_M5U"/>
    <property type="match status" value="1"/>
</dbReference>
<keyword evidence="2 4" id="KW-0808">Transferase</keyword>
<comment type="similarity">
    <text evidence="4">Belongs to the class I-like SAM-binding methyltransferase superfamily. RNA M5U methyltransferase family.</text>
</comment>
<dbReference type="EMBL" id="VYQE01000004">
    <property type="protein sequence ID" value="KAA9007154.1"/>
    <property type="molecule type" value="Genomic_DNA"/>
</dbReference>
<evidence type="ECO:0000256" key="3">
    <source>
        <dbReference type="ARBA" id="ARBA00022691"/>
    </source>
</evidence>
<feature type="active site" description="Nucleophile" evidence="4">
    <location>
        <position position="349"/>
    </location>
</feature>
<organism evidence="5 6">
    <name type="scientific">Histidinibacterium aquaticum</name>
    <dbReference type="NCBI Taxonomy" id="2613962"/>
    <lineage>
        <taxon>Bacteria</taxon>
        <taxon>Pseudomonadati</taxon>
        <taxon>Pseudomonadota</taxon>
        <taxon>Alphaproteobacteria</taxon>
        <taxon>Rhodobacterales</taxon>
        <taxon>Paracoccaceae</taxon>
        <taxon>Histidinibacterium</taxon>
    </lineage>
</organism>
<proteinExistence type="inferred from homology"/>
<keyword evidence="6" id="KW-1185">Reference proteome</keyword>
<evidence type="ECO:0000256" key="2">
    <source>
        <dbReference type="ARBA" id="ARBA00022679"/>
    </source>
</evidence>
<dbReference type="CDD" id="cd02440">
    <property type="entry name" value="AdoMet_MTases"/>
    <property type="match status" value="1"/>
</dbReference>
<reference evidence="5 6" key="1">
    <citation type="submission" date="2019-09" db="EMBL/GenBank/DDBJ databases">
        <authorList>
            <person name="Park J.-S."/>
            <person name="Choi H.-J."/>
        </authorList>
    </citation>
    <scope>NUCLEOTIDE SEQUENCE [LARGE SCALE GENOMIC DNA]</scope>
    <source>
        <strain evidence="5 6">176SS1-4</strain>
    </source>
</reference>
<comment type="caution">
    <text evidence="5">The sequence shown here is derived from an EMBL/GenBank/DDBJ whole genome shotgun (WGS) entry which is preliminary data.</text>
</comment>
<sequence length="392" mass="42103">MEGLAPSGLGRAEDGSLVPFALPGDAVTAGGKVIERAAEHAAPPCPHFARCGGCVIQHASDAFVADWKAGMVRDALTRNGLSAEIAGVETSPPATRRRAKIAGRRTKSGALVGFHERRTHQIVPIPSCKVLRPALVELLPALETLTRRIASRKGEVAYTVTETETGPDLLISGGKALDGALRMELAAFAQEQSLSRLVWEDEPIVTRTPPFHRMGRAEVAPPPGAFLQATREGEQALVSRVTEAVGDARRVIDLFSGCGTFSLPLAERAEVHAVEVFGPMLKSLDHGWRHAKGLKRVTTETRDLFREPVRADELSRFEAAVLDPPRKGARAQVAQVAASSLGRVVMVSCNPATFAQDARVLVEAGFEMGPITVVDQFRWSAHVELVSAFTRL</sequence>
<dbReference type="InterPro" id="IPR010280">
    <property type="entry name" value="U5_MeTrfase_fam"/>
</dbReference>
<evidence type="ECO:0000256" key="4">
    <source>
        <dbReference type="PROSITE-ProRule" id="PRU01024"/>
    </source>
</evidence>
<gene>
    <name evidence="5" type="ORF">F3S47_14085</name>
</gene>
<dbReference type="GO" id="GO:0070475">
    <property type="term" value="P:rRNA base methylation"/>
    <property type="evidence" value="ECO:0007669"/>
    <property type="project" value="TreeGrafter"/>
</dbReference>
<dbReference type="PANTHER" id="PTHR11061:SF49">
    <property type="entry name" value="23S RRNA (URACIL(1939)-C(5))-METHYLTRANSFERASE RLMD"/>
    <property type="match status" value="1"/>
</dbReference>
<dbReference type="Gene3D" id="2.40.50.1070">
    <property type="match status" value="1"/>
</dbReference>
<feature type="binding site" evidence="4">
    <location>
        <position position="275"/>
    </location>
    <ligand>
        <name>S-adenosyl-L-methionine</name>
        <dbReference type="ChEBI" id="CHEBI:59789"/>
    </ligand>
</feature>
<feature type="binding site" evidence="4">
    <location>
        <position position="323"/>
    </location>
    <ligand>
        <name>S-adenosyl-L-methionine</name>
        <dbReference type="ChEBI" id="CHEBI:59789"/>
    </ligand>
</feature>
<accession>A0A5J5GI07</accession>
<evidence type="ECO:0000256" key="1">
    <source>
        <dbReference type="ARBA" id="ARBA00022603"/>
    </source>
</evidence>
<dbReference type="AlphaFoldDB" id="A0A5J5GI07"/>
<evidence type="ECO:0000313" key="5">
    <source>
        <dbReference type="EMBL" id="KAA9007154.1"/>
    </source>
</evidence>
<name>A0A5J5GI07_9RHOB</name>
<evidence type="ECO:0000313" key="6">
    <source>
        <dbReference type="Proteomes" id="UP000326554"/>
    </source>
</evidence>
<dbReference type="GO" id="GO:0070041">
    <property type="term" value="F:rRNA (uridine-C5-)-methyltransferase activity"/>
    <property type="evidence" value="ECO:0007669"/>
    <property type="project" value="TreeGrafter"/>
</dbReference>
<feature type="binding site" evidence="4">
    <location>
        <position position="228"/>
    </location>
    <ligand>
        <name>S-adenosyl-L-methionine</name>
        <dbReference type="ChEBI" id="CHEBI:59789"/>
    </ligand>
</feature>
<dbReference type="SUPFAM" id="SSF53335">
    <property type="entry name" value="S-adenosyl-L-methionine-dependent methyltransferases"/>
    <property type="match status" value="1"/>
</dbReference>
<dbReference type="PANTHER" id="PTHR11061">
    <property type="entry name" value="RNA M5U METHYLTRANSFERASE"/>
    <property type="match status" value="1"/>
</dbReference>
<keyword evidence="3 4" id="KW-0949">S-adenosyl-L-methionine</keyword>
<dbReference type="Gene3D" id="3.40.50.150">
    <property type="entry name" value="Vaccinia Virus protein VP39"/>
    <property type="match status" value="1"/>
</dbReference>
<dbReference type="Pfam" id="PF05958">
    <property type="entry name" value="tRNA_U5-meth_tr"/>
    <property type="match status" value="1"/>
</dbReference>